<dbReference type="SFLD" id="SFLDF00274">
    <property type="entry name" value="ribosomal_protein_S12_methylth"/>
    <property type="match status" value="1"/>
</dbReference>
<evidence type="ECO:0000256" key="1">
    <source>
        <dbReference type="ARBA" id="ARBA00022485"/>
    </source>
</evidence>
<accession>A0A9D1NDD2</accession>
<dbReference type="PROSITE" id="PS51918">
    <property type="entry name" value="RADICAL_SAM"/>
    <property type="match status" value="1"/>
</dbReference>
<dbReference type="CDD" id="cd01335">
    <property type="entry name" value="Radical_SAM"/>
    <property type="match status" value="1"/>
</dbReference>
<evidence type="ECO:0000256" key="7">
    <source>
        <dbReference type="ARBA" id="ARBA00023014"/>
    </source>
</evidence>
<reference evidence="11" key="2">
    <citation type="journal article" date="2021" name="PeerJ">
        <title>Extensive microbial diversity within the chicken gut microbiome revealed by metagenomics and culture.</title>
        <authorList>
            <person name="Gilroy R."/>
            <person name="Ravi A."/>
            <person name="Getino M."/>
            <person name="Pursley I."/>
            <person name="Horton D.L."/>
            <person name="Alikhan N.F."/>
            <person name="Baker D."/>
            <person name="Gharbi K."/>
            <person name="Hall N."/>
            <person name="Watson M."/>
            <person name="Adriaenssens E.M."/>
            <person name="Foster-Nyarko E."/>
            <person name="Jarju S."/>
            <person name="Secka A."/>
            <person name="Antonio M."/>
            <person name="Oren A."/>
            <person name="Chaudhuri R.R."/>
            <person name="La Ragione R."/>
            <person name="Hildebrand F."/>
            <person name="Pallen M.J."/>
        </authorList>
    </citation>
    <scope>NUCLEOTIDE SEQUENCE</scope>
    <source>
        <strain evidence="11">23406</strain>
    </source>
</reference>
<keyword evidence="1 8" id="KW-0004">4Fe-4S</keyword>
<keyword evidence="11" id="KW-0687">Ribonucleoprotein</keyword>
<dbReference type="GO" id="GO:0035599">
    <property type="term" value="F:aspartic acid methylthiotransferase activity"/>
    <property type="evidence" value="ECO:0007669"/>
    <property type="project" value="TreeGrafter"/>
</dbReference>
<keyword evidence="6 8" id="KW-0408">Iron</keyword>
<dbReference type="PROSITE" id="PS51449">
    <property type="entry name" value="MTTASE_N"/>
    <property type="match status" value="1"/>
</dbReference>
<evidence type="ECO:0000256" key="6">
    <source>
        <dbReference type="ARBA" id="ARBA00023004"/>
    </source>
</evidence>
<dbReference type="GO" id="GO:0140101">
    <property type="term" value="F:catalytic activity, acting on a tRNA"/>
    <property type="evidence" value="ECO:0007669"/>
    <property type="project" value="UniProtKB-ARBA"/>
</dbReference>
<comment type="cofactor">
    <cofactor evidence="8">
        <name>[4Fe-4S] cluster</name>
        <dbReference type="ChEBI" id="CHEBI:49883"/>
    </cofactor>
    <text evidence="8">Binds 2 [4Fe-4S] clusters. One cluster is coordinated with 3 cysteines and an exchangeable S-adenosyl-L-methionine.</text>
</comment>
<dbReference type="InterPro" id="IPR007197">
    <property type="entry name" value="rSAM"/>
</dbReference>
<dbReference type="HAMAP" id="MF_01865">
    <property type="entry name" value="MTTase_RimO"/>
    <property type="match status" value="1"/>
</dbReference>
<organism evidence="11 12">
    <name type="scientific">Candidatus Stercoripulliclostridium merdipullorum</name>
    <dbReference type="NCBI Taxonomy" id="2840952"/>
    <lineage>
        <taxon>Bacteria</taxon>
        <taxon>Bacillati</taxon>
        <taxon>Bacillota</taxon>
        <taxon>Clostridia</taxon>
        <taxon>Eubacteriales</taxon>
        <taxon>Candidatus Stercoripulliclostridium</taxon>
    </lineage>
</organism>
<dbReference type="SFLD" id="SFLDG01061">
    <property type="entry name" value="methylthiotransferase"/>
    <property type="match status" value="1"/>
</dbReference>
<dbReference type="SFLD" id="SFLDS00029">
    <property type="entry name" value="Radical_SAM"/>
    <property type="match status" value="1"/>
</dbReference>
<dbReference type="InterPro" id="IPR058240">
    <property type="entry name" value="rSAM_sf"/>
</dbReference>
<evidence type="ECO:0000313" key="12">
    <source>
        <dbReference type="Proteomes" id="UP000886891"/>
    </source>
</evidence>
<dbReference type="InterPro" id="IPR013848">
    <property type="entry name" value="Methylthiotransferase_N"/>
</dbReference>
<dbReference type="InterPro" id="IPR002792">
    <property type="entry name" value="TRAM_dom"/>
</dbReference>
<evidence type="ECO:0000259" key="9">
    <source>
        <dbReference type="PROSITE" id="PS51449"/>
    </source>
</evidence>
<dbReference type="InterPro" id="IPR023404">
    <property type="entry name" value="rSAM_horseshoe"/>
</dbReference>
<dbReference type="GO" id="GO:0005829">
    <property type="term" value="C:cytosol"/>
    <property type="evidence" value="ECO:0007669"/>
    <property type="project" value="TreeGrafter"/>
</dbReference>
<proteinExistence type="inferred from homology"/>
<dbReference type="InterPro" id="IPR038135">
    <property type="entry name" value="Methylthiotransferase_N_sf"/>
</dbReference>
<keyword evidence="11" id="KW-0689">Ribosomal protein</keyword>
<gene>
    <name evidence="8 11" type="primary">rimO</name>
    <name evidence="11" type="ORF">IAB14_05875</name>
</gene>
<dbReference type="NCBIfam" id="TIGR00089">
    <property type="entry name" value="MiaB/RimO family radical SAM methylthiotransferase"/>
    <property type="match status" value="1"/>
</dbReference>
<feature type="binding site" evidence="8">
    <location>
        <position position="155"/>
    </location>
    <ligand>
        <name>[4Fe-4S] cluster</name>
        <dbReference type="ChEBI" id="CHEBI:49883"/>
        <label>2</label>
        <note>4Fe-4S-S-AdoMet</note>
    </ligand>
</feature>
<dbReference type="InterPro" id="IPR005839">
    <property type="entry name" value="Methylthiotransferase"/>
</dbReference>
<dbReference type="EMBL" id="DVOH01000044">
    <property type="protein sequence ID" value="HIV00619.1"/>
    <property type="molecule type" value="Genomic_DNA"/>
</dbReference>
<dbReference type="InterPro" id="IPR005840">
    <property type="entry name" value="Ribosomal_uS12_MeSTrfase_RimO"/>
</dbReference>
<evidence type="ECO:0000256" key="2">
    <source>
        <dbReference type="ARBA" id="ARBA00022490"/>
    </source>
</evidence>
<dbReference type="GO" id="GO:0103039">
    <property type="term" value="F:protein methylthiotransferase activity"/>
    <property type="evidence" value="ECO:0007669"/>
    <property type="project" value="UniProtKB-EC"/>
</dbReference>
<dbReference type="GO" id="GO:0005840">
    <property type="term" value="C:ribosome"/>
    <property type="evidence" value="ECO:0007669"/>
    <property type="project" value="UniProtKB-KW"/>
</dbReference>
<dbReference type="GO" id="GO:0046872">
    <property type="term" value="F:metal ion binding"/>
    <property type="evidence" value="ECO:0007669"/>
    <property type="project" value="UniProtKB-KW"/>
</dbReference>
<comment type="function">
    <text evidence="8">Catalyzes the methylthiolation of an aspartic acid residue of ribosomal protein uS12.</text>
</comment>
<dbReference type="Gene3D" id="3.40.50.12160">
    <property type="entry name" value="Methylthiotransferase, N-terminal domain"/>
    <property type="match status" value="1"/>
</dbReference>
<feature type="binding site" evidence="8">
    <location>
        <position position="148"/>
    </location>
    <ligand>
        <name>[4Fe-4S] cluster</name>
        <dbReference type="ChEBI" id="CHEBI:49883"/>
        <label>2</label>
        <note>4Fe-4S-S-AdoMet</note>
    </ligand>
</feature>
<dbReference type="InterPro" id="IPR020612">
    <property type="entry name" value="Methylthiotransferase_CS"/>
</dbReference>
<evidence type="ECO:0000256" key="5">
    <source>
        <dbReference type="ARBA" id="ARBA00022723"/>
    </source>
</evidence>
<dbReference type="PROSITE" id="PS01278">
    <property type="entry name" value="MTTASE_RADICAL"/>
    <property type="match status" value="1"/>
</dbReference>
<comment type="caution">
    <text evidence="11">The sequence shown here is derived from an EMBL/GenBank/DDBJ whole genome shotgun (WGS) entry which is preliminary data.</text>
</comment>
<dbReference type="Gene3D" id="3.80.30.20">
    <property type="entry name" value="tm_1862 like domain"/>
    <property type="match status" value="1"/>
</dbReference>
<dbReference type="SUPFAM" id="SSF102114">
    <property type="entry name" value="Radical SAM enzymes"/>
    <property type="match status" value="1"/>
</dbReference>
<feature type="binding site" evidence="8">
    <location>
        <position position="12"/>
    </location>
    <ligand>
        <name>[4Fe-4S] cluster</name>
        <dbReference type="ChEBI" id="CHEBI:49883"/>
        <label>1</label>
    </ligand>
</feature>
<comment type="subcellular location">
    <subcellularLocation>
        <location evidence="8">Cytoplasm</location>
    </subcellularLocation>
</comment>
<protein>
    <recommendedName>
        <fullName evidence="8">Ribosomal protein uS12 methylthiotransferase RimO</fullName>
        <shortName evidence="8">uS12 MTTase</shortName>
        <shortName evidence="8">uS12 methylthiotransferase</shortName>
        <ecNumber evidence="8">2.8.4.4</ecNumber>
    </recommendedName>
    <alternativeName>
        <fullName evidence="8">Ribosomal protein uS12 (aspartate-C(3))-methylthiotransferase</fullName>
    </alternativeName>
    <alternativeName>
        <fullName evidence="8">Ribosome maturation factor RimO</fullName>
    </alternativeName>
</protein>
<feature type="binding site" evidence="8">
    <location>
        <position position="152"/>
    </location>
    <ligand>
        <name>[4Fe-4S] cluster</name>
        <dbReference type="ChEBI" id="CHEBI:49883"/>
        <label>2</label>
        <note>4Fe-4S-S-AdoMet</note>
    </ligand>
</feature>
<dbReference type="Gene3D" id="2.40.50.140">
    <property type="entry name" value="Nucleic acid-binding proteins"/>
    <property type="match status" value="1"/>
</dbReference>
<dbReference type="EC" id="2.8.4.4" evidence="8"/>
<feature type="domain" description="Radical SAM core" evidence="10">
    <location>
        <begin position="134"/>
        <end position="363"/>
    </location>
</feature>
<reference evidence="11" key="1">
    <citation type="submission" date="2020-10" db="EMBL/GenBank/DDBJ databases">
        <authorList>
            <person name="Gilroy R."/>
        </authorList>
    </citation>
    <scope>NUCLEOTIDE SEQUENCE</scope>
    <source>
        <strain evidence="11">23406</strain>
    </source>
</reference>
<sequence>MTKTVGMVSLGCDKNRVDAEEILATFKQAGYRIVGRAEDADVLIVNTCAFIDAAKKESIDAVFEYAARKKEGAKLVVTGCLPQRYGADFADAIPEGDVFVGINGYDRIVETVEGGIRVSLPDMPPAHPIDRVLTTPPHYAYLKIADGCNNFCSYCAIPMIRGRYRSYPAESLLKEAERLAAEGVKELIVVAQDTTRYGTDLYGENRLKPLLKDLLQVGFEEIRLMYAYPESIDRGLIELIASEQRIASYLDVPLQHIDSGVLKRMNRRIDEEGIRRLIAMIKKIDPSFALRSSFIVGFPGESDDAFRKLKEFIAEGNIDYAGFFAYSKEEGTRAASMPDQIRASVKKSRQKELIAAQSEVVLAKHNALIGKVLPVRYEGIDVRRKLFYGRTPYNAPEIDTKVYFTSERPVDIGQRYAVRITDGGFHPTGEAVFDLSQEG</sequence>
<keyword evidence="5 8" id="KW-0479">Metal-binding</keyword>
<dbReference type="Pfam" id="PF18693">
    <property type="entry name" value="TRAM_2"/>
    <property type="match status" value="1"/>
</dbReference>
<evidence type="ECO:0000313" key="11">
    <source>
        <dbReference type="EMBL" id="HIV00619.1"/>
    </source>
</evidence>
<keyword evidence="7 8" id="KW-0411">Iron-sulfur</keyword>
<name>A0A9D1NDD2_9FIRM</name>
<dbReference type="AlphaFoldDB" id="A0A9D1NDD2"/>
<keyword evidence="4 8" id="KW-0949">S-adenosyl-L-methionine</keyword>
<feature type="domain" description="MTTase N-terminal" evidence="9">
    <location>
        <begin position="3"/>
        <end position="117"/>
    </location>
</feature>
<feature type="binding site" evidence="8">
    <location>
        <position position="80"/>
    </location>
    <ligand>
        <name>[4Fe-4S] cluster</name>
        <dbReference type="ChEBI" id="CHEBI:49883"/>
        <label>1</label>
    </ligand>
</feature>
<evidence type="ECO:0000256" key="4">
    <source>
        <dbReference type="ARBA" id="ARBA00022691"/>
    </source>
</evidence>
<dbReference type="PANTHER" id="PTHR43837:SF1">
    <property type="entry name" value="RIBOSOMAL PROTEIN US12 METHYLTHIOTRANSFERASE RIMO"/>
    <property type="match status" value="1"/>
</dbReference>
<dbReference type="SMART" id="SM00729">
    <property type="entry name" value="Elp3"/>
    <property type="match status" value="1"/>
</dbReference>
<dbReference type="Pfam" id="PF04055">
    <property type="entry name" value="Radical_SAM"/>
    <property type="match status" value="1"/>
</dbReference>
<comment type="similarity">
    <text evidence="8">Belongs to the methylthiotransferase family. RimO subfamily.</text>
</comment>
<dbReference type="FunFam" id="3.80.30.20:FF:000001">
    <property type="entry name" value="tRNA-2-methylthio-N(6)-dimethylallyladenosine synthase 2"/>
    <property type="match status" value="1"/>
</dbReference>
<dbReference type="GO" id="GO:0035600">
    <property type="term" value="P:tRNA methylthiolation"/>
    <property type="evidence" value="ECO:0007669"/>
    <property type="project" value="UniProtKB-ARBA"/>
</dbReference>
<evidence type="ECO:0000259" key="10">
    <source>
        <dbReference type="PROSITE" id="PS51918"/>
    </source>
</evidence>
<keyword evidence="3 8" id="KW-0808">Transferase</keyword>
<dbReference type="InterPro" id="IPR012340">
    <property type="entry name" value="NA-bd_OB-fold"/>
</dbReference>
<dbReference type="PANTHER" id="PTHR43837">
    <property type="entry name" value="RIBOSOMAL PROTEIN S12 METHYLTHIOTRANSFERASE RIMO"/>
    <property type="match status" value="1"/>
</dbReference>
<comment type="catalytic activity">
    <reaction evidence="8">
        <text>L-aspartate(89)-[ribosomal protein uS12]-hydrogen + (sulfur carrier)-SH + AH2 + 2 S-adenosyl-L-methionine = 3-methylsulfanyl-L-aspartate(89)-[ribosomal protein uS12]-hydrogen + (sulfur carrier)-H + 5'-deoxyadenosine + L-methionine + A + S-adenosyl-L-homocysteine + 2 H(+)</text>
        <dbReference type="Rhea" id="RHEA:37087"/>
        <dbReference type="Rhea" id="RHEA-COMP:10460"/>
        <dbReference type="Rhea" id="RHEA-COMP:10461"/>
        <dbReference type="Rhea" id="RHEA-COMP:14737"/>
        <dbReference type="Rhea" id="RHEA-COMP:14739"/>
        <dbReference type="ChEBI" id="CHEBI:13193"/>
        <dbReference type="ChEBI" id="CHEBI:15378"/>
        <dbReference type="ChEBI" id="CHEBI:17319"/>
        <dbReference type="ChEBI" id="CHEBI:17499"/>
        <dbReference type="ChEBI" id="CHEBI:29917"/>
        <dbReference type="ChEBI" id="CHEBI:29961"/>
        <dbReference type="ChEBI" id="CHEBI:57844"/>
        <dbReference type="ChEBI" id="CHEBI:57856"/>
        <dbReference type="ChEBI" id="CHEBI:59789"/>
        <dbReference type="ChEBI" id="CHEBI:64428"/>
        <dbReference type="ChEBI" id="CHEBI:73599"/>
        <dbReference type="EC" id="2.8.4.4"/>
    </reaction>
</comment>
<feature type="binding site" evidence="8">
    <location>
        <position position="48"/>
    </location>
    <ligand>
        <name>[4Fe-4S] cluster</name>
        <dbReference type="ChEBI" id="CHEBI:49883"/>
        <label>1</label>
    </ligand>
</feature>
<dbReference type="Proteomes" id="UP000886891">
    <property type="component" value="Unassembled WGS sequence"/>
</dbReference>
<dbReference type="Pfam" id="PF00919">
    <property type="entry name" value="UPF0004"/>
    <property type="match status" value="1"/>
</dbReference>
<dbReference type="NCBIfam" id="TIGR01125">
    <property type="entry name" value="30S ribosomal protein S12 methylthiotransferase RimO"/>
    <property type="match status" value="1"/>
</dbReference>
<dbReference type="GO" id="GO:0051539">
    <property type="term" value="F:4 iron, 4 sulfur cluster binding"/>
    <property type="evidence" value="ECO:0007669"/>
    <property type="project" value="UniProtKB-UniRule"/>
</dbReference>
<dbReference type="SFLD" id="SFLDG01082">
    <property type="entry name" value="B12-binding_domain_containing"/>
    <property type="match status" value="1"/>
</dbReference>
<dbReference type="InterPro" id="IPR006638">
    <property type="entry name" value="Elp3/MiaA/NifB-like_rSAM"/>
</dbReference>
<keyword evidence="2 8" id="KW-0963">Cytoplasm</keyword>
<evidence type="ECO:0000256" key="3">
    <source>
        <dbReference type="ARBA" id="ARBA00022679"/>
    </source>
</evidence>
<evidence type="ECO:0000256" key="8">
    <source>
        <dbReference type="HAMAP-Rule" id="MF_01865"/>
    </source>
</evidence>